<organism evidence="1 2">
    <name type="scientific">Leptospira interrogans serovar Manilae</name>
    <dbReference type="NCBI Taxonomy" id="214675"/>
    <lineage>
        <taxon>Bacteria</taxon>
        <taxon>Pseudomonadati</taxon>
        <taxon>Spirochaetota</taxon>
        <taxon>Spirochaetia</taxon>
        <taxon>Leptospirales</taxon>
        <taxon>Leptospiraceae</taxon>
        <taxon>Leptospira</taxon>
    </lineage>
</organism>
<gene>
    <name evidence="1" type="ORF">LMANV2_80003</name>
</gene>
<accession>A0AAQ1P175</accession>
<proteinExistence type="predicted"/>
<name>A0AAQ1P175_LEPIR</name>
<dbReference type="EMBL" id="OEJX01000078">
    <property type="protein sequence ID" value="SOR63653.1"/>
    <property type="molecule type" value="Genomic_DNA"/>
</dbReference>
<sequence>MKFASSTIPKKTQQMPLCIQEIVELIFLFAKIFLSRIHVKVIL</sequence>
<evidence type="ECO:0000313" key="2">
    <source>
        <dbReference type="Proteomes" id="UP000234460"/>
    </source>
</evidence>
<evidence type="ECO:0000313" key="1">
    <source>
        <dbReference type="EMBL" id="SOR63653.1"/>
    </source>
</evidence>
<comment type="caution">
    <text evidence="1">The sequence shown here is derived from an EMBL/GenBank/DDBJ whole genome shotgun (WGS) entry which is preliminary data.</text>
</comment>
<protein>
    <submittedName>
        <fullName evidence="1">Uncharacterized protein</fullName>
    </submittedName>
</protein>
<dbReference type="AlphaFoldDB" id="A0AAQ1P175"/>
<dbReference type="Proteomes" id="UP000234460">
    <property type="component" value="Chromosome LMANV2"/>
</dbReference>
<reference evidence="1 2" key="1">
    <citation type="submission" date="2017-11" db="EMBL/GenBank/DDBJ databases">
        <authorList>
            <person name="Lechat P."/>
        </authorList>
    </citation>
    <scope>NUCLEOTIDE SEQUENCE [LARGE SCALE GENOMIC DNA]</scope>
    <source>
        <strain evidence="1">L495</strain>
    </source>
</reference>